<comment type="caution">
    <text evidence="2">The sequence shown here is derived from an EMBL/GenBank/DDBJ whole genome shotgun (WGS) entry which is preliminary data.</text>
</comment>
<feature type="domain" description="DUF5672" evidence="1">
    <location>
        <begin position="57"/>
        <end position="237"/>
    </location>
</feature>
<protein>
    <submittedName>
        <fullName evidence="2">DUF5672 family protein</fullName>
    </submittedName>
</protein>
<dbReference type="Pfam" id="PF18922">
    <property type="entry name" value="DUF5672"/>
    <property type="match status" value="1"/>
</dbReference>
<dbReference type="InterPro" id="IPR043729">
    <property type="entry name" value="DUF5672"/>
</dbReference>
<dbReference type="RefSeq" id="WP_377022421.1">
    <property type="nucleotide sequence ID" value="NZ_JBHLTS010000021.1"/>
</dbReference>
<gene>
    <name evidence="2" type="ORF">ACFFGT_10205</name>
</gene>
<dbReference type="EMBL" id="JBHLTS010000021">
    <property type="protein sequence ID" value="MFC0514577.1"/>
    <property type="molecule type" value="Genomic_DNA"/>
</dbReference>
<dbReference type="Proteomes" id="UP001589828">
    <property type="component" value="Unassembled WGS sequence"/>
</dbReference>
<proteinExistence type="predicted"/>
<evidence type="ECO:0000259" key="1">
    <source>
        <dbReference type="Pfam" id="PF18922"/>
    </source>
</evidence>
<keyword evidence="3" id="KW-1185">Reference proteome</keyword>
<evidence type="ECO:0000313" key="3">
    <source>
        <dbReference type="Proteomes" id="UP001589828"/>
    </source>
</evidence>
<accession>A0ABV6L567</accession>
<reference evidence="2 3" key="1">
    <citation type="submission" date="2024-09" db="EMBL/GenBank/DDBJ databases">
        <authorList>
            <person name="Sun Q."/>
            <person name="Mori K."/>
        </authorList>
    </citation>
    <scope>NUCLEOTIDE SEQUENCE [LARGE SCALE GENOMIC DNA]</scope>
    <source>
        <strain evidence="2 3">NCAIM B.02415</strain>
    </source>
</reference>
<sequence length="261" mass="29655">MAAVLIPVYKEQPAPQELLSLTRCLEILGGHPIIFVAPVQLNMAQYRAACDRFGLHFKAVRFKDHYFEGIAGYNKLMLSAGFYKTFLDYQYILIYQLDAYVFRDELAYWCSKGYDFIGAPHMPHENHQGEMQFLKGYSRLLAAVNRVLRTGYKVSNVGNGGLSLRKTKTCYRLLSALSKKVIAWGTNNEDGFFKYWGNLLRPLFSLPPDDVALRFSIEQSPSASLKKLGGRLPFGCHAFEKYEPATWEKHIYGGPSINQST</sequence>
<organism evidence="2 3">
    <name type="scientific">Mucilaginibacter angelicae</name>
    <dbReference type="NCBI Taxonomy" id="869718"/>
    <lineage>
        <taxon>Bacteria</taxon>
        <taxon>Pseudomonadati</taxon>
        <taxon>Bacteroidota</taxon>
        <taxon>Sphingobacteriia</taxon>
        <taxon>Sphingobacteriales</taxon>
        <taxon>Sphingobacteriaceae</taxon>
        <taxon>Mucilaginibacter</taxon>
    </lineage>
</organism>
<evidence type="ECO:0000313" key="2">
    <source>
        <dbReference type="EMBL" id="MFC0514577.1"/>
    </source>
</evidence>
<name>A0ABV6L567_9SPHI</name>